<protein>
    <submittedName>
        <fullName evidence="2">Uncharacterized protein</fullName>
    </submittedName>
</protein>
<reference evidence="2 3" key="1">
    <citation type="journal article" date="2024" name="G3 (Bethesda)">
        <title>Genome assembly of Hibiscus sabdariffa L. provides insights into metabolisms of medicinal natural products.</title>
        <authorList>
            <person name="Kim T."/>
        </authorList>
    </citation>
    <scope>NUCLEOTIDE SEQUENCE [LARGE SCALE GENOMIC DNA]</scope>
    <source>
        <strain evidence="2">TK-2024</strain>
        <tissue evidence="2">Old leaves</tissue>
    </source>
</reference>
<feature type="compositionally biased region" description="Polar residues" evidence="1">
    <location>
        <begin position="68"/>
        <end position="88"/>
    </location>
</feature>
<comment type="caution">
    <text evidence="2">The sequence shown here is derived from an EMBL/GenBank/DDBJ whole genome shotgun (WGS) entry which is preliminary data.</text>
</comment>
<feature type="region of interest" description="Disordered" evidence="1">
    <location>
        <begin position="65"/>
        <end position="88"/>
    </location>
</feature>
<name>A0ABR2THN6_9ROSI</name>
<sequence>MEANWEDLWAFEEDPCPEDFNDTENFFSAGMTLDVAKGENSGFKSHHSLNTAGKSLNQVGAKERVAANSPSLHSSGSFETLRQNGHAQ</sequence>
<dbReference type="EMBL" id="JBBPBN010000005">
    <property type="protein sequence ID" value="KAK9037002.1"/>
    <property type="molecule type" value="Genomic_DNA"/>
</dbReference>
<proteinExistence type="predicted"/>
<accession>A0ABR2THN6</accession>
<organism evidence="2 3">
    <name type="scientific">Hibiscus sabdariffa</name>
    <name type="common">roselle</name>
    <dbReference type="NCBI Taxonomy" id="183260"/>
    <lineage>
        <taxon>Eukaryota</taxon>
        <taxon>Viridiplantae</taxon>
        <taxon>Streptophyta</taxon>
        <taxon>Embryophyta</taxon>
        <taxon>Tracheophyta</taxon>
        <taxon>Spermatophyta</taxon>
        <taxon>Magnoliopsida</taxon>
        <taxon>eudicotyledons</taxon>
        <taxon>Gunneridae</taxon>
        <taxon>Pentapetalae</taxon>
        <taxon>rosids</taxon>
        <taxon>malvids</taxon>
        <taxon>Malvales</taxon>
        <taxon>Malvaceae</taxon>
        <taxon>Malvoideae</taxon>
        <taxon>Hibiscus</taxon>
    </lineage>
</organism>
<dbReference type="Proteomes" id="UP001396334">
    <property type="component" value="Unassembled WGS sequence"/>
</dbReference>
<gene>
    <name evidence="2" type="ORF">V6N11_021925</name>
</gene>
<evidence type="ECO:0000256" key="1">
    <source>
        <dbReference type="SAM" id="MobiDB-lite"/>
    </source>
</evidence>
<evidence type="ECO:0000313" key="2">
    <source>
        <dbReference type="EMBL" id="KAK9037002.1"/>
    </source>
</evidence>
<keyword evidence="3" id="KW-1185">Reference proteome</keyword>
<evidence type="ECO:0000313" key="3">
    <source>
        <dbReference type="Proteomes" id="UP001396334"/>
    </source>
</evidence>